<dbReference type="AlphaFoldDB" id="A0A699K0T3"/>
<proteinExistence type="predicted"/>
<protein>
    <submittedName>
        <fullName evidence="1">Uncharacterized protein</fullName>
    </submittedName>
</protein>
<reference evidence="1" key="1">
    <citation type="journal article" date="2019" name="Sci. Rep.">
        <title>Draft genome of Tanacetum cinerariifolium, the natural source of mosquito coil.</title>
        <authorList>
            <person name="Yamashiro T."/>
            <person name="Shiraishi A."/>
            <person name="Satake H."/>
            <person name="Nakayama K."/>
        </authorList>
    </citation>
    <scope>NUCLEOTIDE SEQUENCE</scope>
</reference>
<name>A0A699K0T3_TANCI</name>
<dbReference type="EMBL" id="BKCJ010470081">
    <property type="protein sequence ID" value="GFA69331.1"/>
    <property type="molecule type" value="Genomic_DNA"/>
</dbReference>
<sequence>MLKINNMQRGCNEGWEHVAPPEKINTCGQLRWEHYNRVKQEEAKITASKNMHKPKAKAKALLRNM</sequence>
<organism evidence="1">
    <name type="scientific">Tanacetum cinerariifolium</name>
    <name type="common">Dalmatian daisy</name>
    <name type="synonym">Chrysanthemum cinerariifolium</name>
    <dbReference type="NCBI Taxonomy" id="118510"/>
    <lineage>
        <taxon>Eukaryota</taxon>
        <taxon>Viridiplantae</taxon>
        <taxon>Streptophyta</taxon>
        <taxon>Embryophyta</taxon>
        <taxon>Tracheophyta</taxon>
        <taxon>Spermatophyta</taxon>
        <taxon>Magnoliopsida</taxon>
        <taxon>eudicotyledons</taxon>
        <taxon>Gunneridae</taxon>
        <taxon>Pentapetalae</taxon>
        <taxon>asterids</taxon>
        <taxon>campanulids</taxon>
        <taxon>Asterales</taxon>
        <taxon>Asteraceae</taxon>
        <taxon>Asteroideae</taxon>
        <taxon>Anthemideae</taxon>
        <taxon>Anthemidinae</taxon>
        <taxon>Tanacetum</taxon>
    </lineage>
</organism>
<evidence type="ECO:0000313" key="1">
    <source>
        <dbReference type="EMBL" id="GFA69331.1"/>
    </source>
</evidence>
<accession>A0A699K0T3</accession>
<feature type="non-terminal residue" evidence="1">
    <location>
        <position position="65"/>
    </location>
</feature>
<comment type="caution">
    <text evidence="1">The sequence shown here is derived from an EMBL/GenBank/DDBJ whole genome shotgun (WGS) entry which is preliminary data.</text>
</comment>
<gene>
    <name evidence="1" type="ORF">Tci_641303</name>
</gene>